<keyword evidence="1" id="KW-0805">Transcription regulation</keyword>
<dbReference type="GO" id="GO:0003700">
    <property type="term" value="F:DNA-binding transcription factor activity"/>
    <property type="evidence" value="ECO:0007669"/>
    <property type="project" value="InterPro"/>
</dbReference>
<dbReference type="InterPro" id="IPR036388">
    <property type="entry name" value="WH-like_DNA-bd_sf"/>
</dbReference>
<comment type="caution">
    <text evidence="4">The sequence shown here is derived from an EMBL/GenBank/DDBJ whole genome shotgun (WGS) entry which is preliminary data.</text>
</comment>
<evidence type="ECO:0000256" key="3">
    <source>
        <dbReference type="ARBA" id="ARBA00023163"/>
    </source>
</evidence>
<sequence>MTSHHDEIMTFYFAYHTFTETADEILSEFGLRRQHHRFLFFIARREGMSLKELIKVLEISKQGSHKTLQDLKLQGYIIERNNEQDRRVKHLYLTRKGKLLEQKLTEAQSKRMAQIFDKVGHDWFEVMHEYANERQGYRDFVENLMQKSPHYKEDE</sequence>
<keyword evidence="3" id="KW-0804">Transcription</keyword>
<evidence type="ECO:0000256" key="2">
    <source>
        <dbReference type="ARBA" id="ARBA00023125"/>
    </source>
</evidence>
<dbReference type="GO" id="GO:0003677">
    <property type="term" value="F:DNA binding"/>
    <property type="evidence" value="ECO:0007669"/>
    <property type="project" value="UniProtKB-KW"/>
</dbReference>
<proteinExistence type="predicted"/>
<dbReference type="PROSITE" id="PS50995">
    <property type="entry name" value="HTH_MARR_2"/>
    <property type="match status" value="1"/>
</dbReference>
<protein>
    <submittedName>
        <fullName evidence="4">Transcriptional regulator</fullName>
    </submittedName>
</protein>
<dbReference type="Proteomes" id="UP000277108">
    <property type="component" value="Unassembled WGS sequence"/>
</dbReference>
<dbReference type="SUPFAM" id="SSF46785">
    <property type="entry name" value="Winged helix' DNA-binding domain"/>
    <property type="match status" value="1"/>
</dbReference>
<accession>A0A1Q1FZI5</accession>
<evidence type="ECO:0000313" key="4">
    <source>
        <dbReference type="EMBL" id="RPF56632.1"/>
    </source>
</evidence>
<name>A0A1Q1FZI5_9BACL</name>
<dbReference type="PANTHER" id="PTHR42756">
    <property type="entry name" value="TRANSCRIPTIONAL REGULATOR, MARR"/>
    <property type="match status" value="1"/>
</dbReference>
<dbReference type="STRING" id="1849491.BVH56_00390"/>
<reference evidence="4 5" key="1">
    <citation type="submission" date="2018-11" db="EMBL/GenBank/DDBJ databases">
        <title>Genomic Encyclopedia of Type Strains, Phase IV (KMG-IV): sequencing the most valuable type-strain genomes for metagenomic binning, comparative biology and taxonomic classification.</title>
        <authorList>
            <person name="Goeker M."/>
        </authorList>
    </citation>
    <scope>NUCLEOTIDE SEQUENCE [LARGE SCALE GENOMIC DNA]</scope>
    <source>
        <strain evidence="4 5">DSM 29158</strain>
    </source>
</reference>
<dbReference type="Gene3D" id="1.10.10.10">
    <property type="entry name" value="Winged helix-like DNA-binding domain superfamily/Winged helix DNA-binding domain"/>
    <property type="match status" value="1"/>
</dbReference>
<dbReference type="AlphaFoldDB" id="A0A1Q1FZI5"/>
<gene>
    <name evidence="4" type="ORF">EDD62_1285</name>
</gene>
<accession>A0A3N5CA97</accession>
<keyword evidence="2" id="KW-0238">DNA-binding</keyword>
<dbReference type="OrthoDB" id="9799368at2"/>
<dbReference type="InterPro" id="IPR036390">
    <property type="entry name" value="WH_DNA-bd_sf"/>
</dbReference>
<dbReference type="EMBL" id="RKRK01000003">
    <property type="protein sequence ID" value="RPF56632.1"/>
    <property type="molecule type" value="Genomic_DNA"/>
</dbReference>
<evidence type="ECO:0000313" key="5">
    <source>
        <dbReference type="Proteomes" id="UP000277108"/>
    </source>
</evidence>
<evidence type="ECO:0000256" key="1">
    <source>
        <dbReference type="ARBA" id="ARBA00023015"/>
    </source>
</evidence>
<dbReference type="SMART" id="SM00347">
    <property type="entry name" value="HTH_MARR"/>
    <property type="match status" value="1"/>
</dbReference>
<organism evidence="4 5">
    <name type="scientific">Abyssicoccus albus</name>
    <dbReference type="NCBI Taxonomy" id="1817405"/>
    <lineage>
        <taxon>Bacteria</taxon>
        <taxon>Bacillati</taxon>
        <taxon>Bacillota</taxon>
        <taxon>Bacilli</taxon>
        <taxon>Bacillales</taxon>
        <taxon>Abyssicoccaceae</taxon>
    </lineage>
</organism>
<dbReference type="RefSeq" id="WP_077139592.1">
    <property type="nucleotide sequence ID" value="NZ_CBCSGK010000004.1"/>
</dbReference>
<dbReference type="Pfam" id="PF12802">
    <property type="entry name" value="MarR_2"/>
    <property type="match status" value="1"/>
</dbReference>
<dbReference type="InterPro" id="IPR000835">
    <property type="entry name" value="HTH_MarR-typ"/>
</dbReference>
<keyword evidence="5" id="KW-1185">Reference proteome</keyword>
<dbReference type="PANTHER" id="PTHR42756:SF1">
    <property type="entry name" value="TRANSCRIPTIONAL REPRESSOR OF EMRAB OPERON"/>
    <property type="match status" value="1"/>
</dbReference>